<evidence type="ECO:0000313" key="1">
    <source>
        <dbReference type="EMBL" id="PKR80998.1"/>
    </source>
</evidence>
<dbReference type="EMBL" id="PJNI01000007">
    <property type="protein sequence ID" value="PKR80998.1"/>
    <property type="molecule type" value="Genomic_DNA"/>
</dbReference>
<organism evidence="1 2">
    <name type="scientific">Brumimicrobium salinarum</name>
    <dbReference type="NCBI Taxonomy" id="2058658"/>
    <lineage>
        <taxon>Bacteria</taxon>
        <taxon>Pseudomonadati</taxon>
        <taxon>Bacteroidota</taxon>
        <taxon>Flavobacteriia</taxon>
        <taxon>Flavobacteriales</taxon>
        <taxon>Crocinitomicaceae</taxon>
        <taxon>Brumimicrobium</taxon>
    </lineage>
</organism>
<comment type="caution">
    <text evidence="1">The sequence shown here is derived from an EMBL/GenBank/DDBJ whole genome shotgun (WGS) entry which is preliminary data.</text>
</comment>
<dbReference type="AlphaFoldDB" id="A0A2I0R342"/>
<accession>A0A2I0R342</accession>
<proteinExistence type="predicted"/>
<name>A0A2I0R342_9FLAO</name>
<dbReference type="Proteomes" id="UP000236654">
    <property type="component" value="Unassembled WGS sequence"/>
</dbReference>
<keyword evidence="2" id="KW-1185">Reference proteome</keyword>
<gene>
    <name evidence="1" type="ORF">CW751_07475</name>
</gene>
<reference evidence="1 2" key="1">
    <citation type="submission" date="2017-12" db="EMBL/GenBank/DDBJ databases">
        <title>The draft genome sequence of Brumimicrobium saltpan LHR20.</title>
        <authorList>
            <person name="Do Z.-J."/>
            <person name="Luo H.-R."/>
        </authorList>
    </citation>
    <scope>NUCLEOTIDE SEQUENCE [LARGE SCALE GENOMIC DNA]</scope>
    <source>
        <strain evidence="1 2">LHR20</strain>
    </source>
</reference>
<protein>
    <submittedName>
        <fullName evidence="1">Uncharacterized protein</fullName>
    </submittedName>
</protein>
<evidence type="ECO:0000313" key="2">
    <source>
        <dbReference type="Proteomes" id="UP000236654"/>
    </source>
</evidence>
<sequence>MGSNAKFPLQAQFLSLTSKAHQDFYVDYRIRNSMQRNYYTVRNNKIYLTFSCPVFDHIGEANPEAYAIKHKESSVRIAKDIAMYNGVIEDYSLSSIDNPNGYTPKNIISTGELYVYFIFDSSDMKYKTPMQSPTEDEN</sequence>